<comment type="caution">
    <text evidence="2">The sequence shown here is derived from an EMBL/GenBank/DDBJ whole genome shotgun (WGS) entry which is preliminary data.</text>
</comment>
<reference evidence="2 3" key="1">
    <citation type="journal article" date="2020" name="G3 (Bethesda)">
        <title>Draft Genome of the Common Snapping Turtle, Chelydra serpentina, a Model for Phenotypic Plasticity in Reptiles.</title>
        <authorList>
            <person name="Das D."/>
            <person name="Singh S.K."/>
            <person name="Bierstedt J."/>
            <person name="Erickson A."/>
            <person name="Galli G.L.J."/>
            <person name="Crossley D.A. 2nd"/>
            <person name="Rhen T."/>
        </authorList>
    </citation>
    <scope>NUCLEOTIDE SEQUENCE [LARGE SCALE GENOMIC DNA]</scope>
    <source>
        <strain evidence="2">KW</strain>
    </source>
</reference>
<feature type="region of interest" description="Disordered" evidence="1">
    <location>
        <begin position="40"/>
        <end position="94"/>
    </location>
</feature>
<evidence type="ECO:0000256" key="1">
    <source>
        <dbReference type="SAM" id="MobiDB-lite"/>
    </source>
</evidence>
<dbReference type="EMBL" id="JAHGAV010000259">
    <property type="protein sequence ID" value="KAG6927343.1"/>
    <property type="molecule type" value="Genomic_DNA"/>
</dbReference>
<keyword evidence="3" id="KW-1185">Reference proteome</keyword>
<feature type="non-terminal residue" evidence="2">
    <location>
        <position position="94"/>
    </location>
</feature>
<protein>
    <submittedName>
        <fullName evidence="2">Uncharacterized protein</fullName>
    </submittedName>
</protein>
<dbReference type="Proteomes" id="UP000765507">
    <property type="component" value="Unassembled WGS sequence"/>
</dbReference>
<dbReference type="AlphaFoldDB" id="A0A8T1SFD5"/>
<sequence length="94" mass="10439">PGRWPARGPSTPWSYRSISGEYASLEKHFAAELWPAWRPGPRVPQDPMWSKTIPLPQPASSGDPRGLRLLGKGARGDRDTPSQRKPRGGLEGRR</sequence>
<name>A0A8T1SFD5_CHESE</name>
<organism evidence="2 3">
    <name type="scientific">Chelydra serpentina</name>
    <name type="common">Snapping turtle</name>
    <name type="synonym">Testudo serpentina</name>
    <dbReference type="NCBI Taxonomy" id="8475"/>
    <lineage>
        <taxon>Eukaryota</taxon>
        <taxon>Metazoa</taxon>
        <taxon>Chordata</taxon>
        <taxon>Craniata</taxon>
        <taxon>Vertebrata</taxon>
        <taxon>Euteleostomi</taxon>
        <taxon>Archelosauria</taxon>
        <taxon>Testudinata</taxon>
        <taxon>Testudines</taxon>
        <taxon>Cryptodira</taxon>
        <taxon>Durocryptodira</taxon>
        <taxon>Americhelydia</taxon>
        <taxon>Chelydroidea</taxon>
        <taxon>Chelydridae</taxon>
        <taxon>Chelydra</taxon>
    </lineage>
</organism>
<feature type="non-terminal residue" evidence="2">
    <location>
        <position position="1"/>
    </location>
</feature>
<accession>A0A8T1SFD5</accession>
<evidence type="ECO:0000313" key="3">
    <source>
        <dbReference type="Proteomes" id="UP000765507"/>
    </source>
</evidence>
<feature type="compositionally biased region" description="Basic and acidic residues" evidence="1">
    <location>
        <begin position="74"/>
        <end position="94"/>
    </location>
</feature>
<evidence type="ECO:0000313" key="2">
    <source>
        <dbReference type="EMBL" id="KAG6927343.1"/>
    </source>
</evidence>
<gene>
    <name evidence="2" type="ORF">G0U57_009942</name>
</gene>
<dbReference type="OrthoDB" id="9900378at2759"/>
<proteinExistence type="predicted"/>